<reference evidence="2" key="1">
    <citation type="journal article" date="2024" name="Front. Bioeng. Biotechnol.">
        <title>Genome-scale model development and genomic sequencing of the oleaginous clade Lipomyces.</title>
        <authorList>
            <person name="Czajka J.J."/>
            <person name="Han Y."/>
            <person name="Kim J."/>
            <person name="Mondo S.J."/>
            <person name="Hofstad B.A."/>
            <person name="Robles A."/>
            <person name="Haridas S."/>
            <person name="Riley R."/>
            <person name="LaButti K."/>
            <person name="Pangilinan J."/>
            <person name="Andreopoulos W."/>
            <person name="Lipzen A."/>
            <person name="Yan J."/>
            <person name="Wang M."/>
            <person name="Ng V."/>
            <person name="Grigoriev I.V."/>
            <person name="Spatafora J.W."/>
            <person name="Magnuson J.K."/>
            <person name="Baker S.E."/>
            <person name="Pomraning K.R."/>
        </authorList>
    </citation>
    <scope>NUCLEOTIDE SEQUENCE [LARGE SCALE GENOMIC DNA]</scope>
    <source>
        <strain evidence="2">CBS 10300</strain>
    </source>
</reference>
<protein>
    <submittedName>
        <fullName evidence="1">General substrate transporter</fullName>
    </submittedName>
</protein>
<gene>
    <name evidence="1" type="ORF">V1517DRAFT_319087</name>
</gene>
<accession>A0ACC3TRL6</accession>
<dbReference type="Proteomes" id="UP001489719">
    <property type="component" value="Unassembled WGS sequence"/>
</dbReference>
<evidence type="ECO:0000313" key="1">
    <source>
        <dbReference type="EMBL" id="KAK9323848.1"/>
    </source>
</evidence>
<evidence type="ECO:0000313" key="2">
    <source>
        <dbReference type="Proteomes" id="UP001489719"/>
    </source>
</evidence>
<comment type="caution">
    <text evidence="1">The sequence shown here is derived from an EMBL/GenBank/DDBJ whole genome shotgun (WGS) entry which is preliminary data.</text>
</comment>
<proteinExistence type="predicted"/>
<organism evidence="1 2">
    <name type="scientific">Lipomyces orientalis</name>
    <dbReference type="NCBI Taxonomy" id="1233043"/>
    <lineage>
        <taxon>Eukaryota</taxon>
        <taxon>Fungi</taxon>
        <taxon>Dikarya</taxon>
        <taxon>Ascomycota</taxon>
        <taxon>Saccharomycotina</taxon>
        <taxon>Lipomycetes</taxon>
        <taxon>Lipomycetales</taxon>
        <taxon>Lipomycetaceae</taxon>
        <taxon>Lipomyces</taxon>
    </lineage>
</organism>
<keyword evidence="2" id="KW-1185">Reference proteome</keyword>
<name>A0ACC3TRL6_9ASCO</name>
<sequence>MSLGAKFLGLQGASLQLAQLFLVVAPSFILFGYNQSGVGGLLNLPSWVKQFPEIDTVDATGEEKHHKSTIQGIIVATFTLGALFGSLSCTWIGEPLGRRRIIFVGACLTAIGDALECSALSLAQFTVGRVIIGWGIGMLSATVPVWLAECSPAKNRGRHVVLVGLFMCVGFVLTNWINYGFYHMEYSQAAWKAPLGIPIFFALVIVLSVFFLPESPRWLVLKNRSDSARYVLAALKAKEVDSSEIIAEVNGIELSLEETSGNAASLKDIFSMGEERLFYRFMLCIMLQFFQQMTGGTLITVYIPIIFQDMQLGEDLSKMLAACAMTWKFLSCFVAFFVIDRFGRRAVFMVSGAGMSLCMVGMAVSTSFKGSHSANIASAFFVFLYLFFLPIGFLGANFLYTTEVAPGRLRVAMQSISTANHWLWMFVVTMVTPVAITNIGYRYYIVYVVIGAIIPPVVYFYYPETMNRNLEQLDLIFREAPSILSIVSMSKQIPKGEVEIGGSEKEKEVFAEQVEQSEKR</sequence>
<dbReference type="EMBL" id="MU970056">
    <property type="protein sequence ID" value="KAK9323848.1"/>
    <property type="molecule type" value="Genomic_DNA"/>
</dbReference>